<feature type="transmembrane region" description="Helical" evidence="6">
    <location>
        <begin position="12"/>
        <end position="30"/>
    </location>
</feature>
<feature type="transmembrane region" description="Helical" evidence="6">
    <location>
        <begin position="121"/>
        <end position="144"/>
    </location>
</feature>
<feature type="transmembrane region" description="Helical" evidence="6">
    <location>
        <begin position="482"/>
        <end position="501"/>
    </location>
</feature>
<evidence type="ECO:0000256" key="5">
    <source>
        <dbReference type="ARBA" id="ARBA00023136"/>
    </source>
</evidence>
<keyword evidence="8" id="KW-1185">Reference proteome</keyword>
<feature type="transmembrane region" description="Helical" evidence="6">
    <location>
        <begin position="284"/>
        <end position="305"/>
    </location>
</feature>
<keyword evidence="3 6" id="KW-0812">Transmembrane</keyword>
<dbReference type="CDD" id="cd13124">
    <property type="entry name" value="MATE_SpoVB_like"/>
    <property type="match status" value="1"/>
</dbReference>
<keyword evidence="5 6" id="KW-0472">Membrane</keyword>
<organism evidence="7 8">
    <name type="scientific">Calditerricola satsumensis</name>
    <dbReference type="NCBI Taxonomy" id="373054"/>
    <lineage>
        <taxon>Bacteria</taxon>
        <taxon>Bacillati</taxon>
        <taxon>Bacillota</taxon>
        <taxon>Bacilli</taxon>
        <taxon>Bacillales</taxon>
        <taxon>Bacillaceae</taxon>
        <taxon>Calditerricola</taxon>
    </lineage>
</organism>
<dbReference type="EMBL" id="BMOF01000027">
    <property type="protein sequence ID" value="GGK01582.1"/>
    <property type="molecule type" value="Genomic_DNA"/>
</dbReference>
<comment type="subcellular location">
    <subcellularLocation>
        <location evidence="1">Cell membrane</location>
        <topology evidence="1">Multi-pass membrane protein</topology>
    </subcellularLocation>
</comment>
<dbReference type="Proteomes" id="UP000637720">
    <property type="component" value="Unassembled WGS sequence"/>
</dbReference>
<reference evidence="7" key="1">
    <citation type="journal article" date="2014" name="Int. J. Syst. Evol. Microbiol.">
        <title>Complete genome sequence of Corynebacterium casei LMG S-19264T (=DSM 44701T), isolated from a smear-ripened cheese.</title>
        <authorList>
            <consortium name="US DOE Joint Genome Institute (JGI-PGF)"/>
            <person name="Walter F."/>
            <person name="Albersmeier A."/>
            <person name="Kalinowski J."/>
            <person name="Ruckert C."/>
        </authorList>
    </citation>
    <scope>NUCLEOTIDE SEQUENCE</scope>
    <source>
        <strain evidence="7">JCM 14719</strain>
    </source>
</reference>
<feature type="transmembrane region" description="Helical" evidence="6">
    <location>
        <begin position="419"/>
        <end position="440"/>
    </location>
</feature>
<dbReference type="GO" id="GO:0005886">
    <property type="term" value="C:plasma membrane"/>
    <property type="evidence" value="ECO:0007669"/>
    <property type="project" value="UniProtKB-SubCell"/>
</dbReference>
<evidence type="ECO:0000256" key="6">
    <source>
        <dbReference type="SAM" id="Phobius"/>
    </source>
</evidence>
<dbReference type="PIRSF" id="PIRSF038958">
    <property type="entry name" value="PG_synth_SpoVB"/>
    <property type="match status" value="1"/>
</dbReference>
<feature type="transmembrane region" description="Helical" evidence="6">
    <location>
        <begin position="181"/>
        <end position="206"/>
    </location>
</feature>
<dbReference type="InterPro" id="IPR014249">
    <property type="entry name" value="Spore_V_B"/>
</dbReference>
<evidence type="ECO:0000256" key="4">
    <source>
        <dbReference type="ARBA" id="ARBA00022989"/>
    </source>
</evidence>
<accession>A0A8J3BDY9</accession>
<comment type="caution">
    <text evidence="7">The sequence shown here is derived from an EMBL/GenBank/DDBJ whole genome shotgun (WGS) entry which is preliminary data.</text>
</comment>
<name>A0A8J3BDY9_9BACI</name>
<feature type="transmembrane region" description="Helical" evidence="6">
    <location>
        <begin position="253"/>
        <end position="278"/>
    </location>
</feature>
<dbReference type="NCBIfam" id="TIGR02900">
    <property type="entry name" value="spore_V_B"/>
    <property type="match status" value="1"/>
</dbReference>
<dbReference type="InterPro" id="IPR024923">
    <property type="entry name" value="PG_synth_SpoVB"/>
</dbReference>
<evidence type="ECO:0000313" key="7">
    <source>
        <dbReference type="EMBL" id="GGK01582.1"/>
    </source>
</evidence>
<evidence type="ECO:0000256" key="3">
    <source>
        <dbReference type="ARBA" id="ARBA00022692"/>
    </source>
</evidence>
<keyword evidence="2" id="KW-1003">Cell membrane</keyword>
<dbReference type="PANTHER" id="PTHR30250:SF24">
    <property type="entry name" value="STAGE V SPORULATION PROTEIN B"/>
    <property type="match status" value="1"/>
</dbReference>
<keyword evidence="4 6" id="KW-1133">Transmembrane helix</keyword>
<sequence length="526" mass="56999">MRKQSFFQGTLILIGAGILTRLLGFIPRIALPRIIGAEGVGLYTMAAPTLYLMITLATFGLNVAVSKVVAEAEARRDIARMQNTLRLSLAFVLVLSLAMMGLMIGLAPLISRYLLTDPRSYYPLVGIAPILPIVAVSSVLRGYFQGRQNMVPTAMSSIAEAAFRIVAVLGLAWTFQPYGVAYAAMGAMIGVVVGEFGSLCVLLLYVRRSLWHERFAWWNHTAKTMRRSWTLASDLSRVAVPVTASRLVGNAMYFIEPIAVTQSLAIAGIGTTVATSLYGQLEGMAIPLLLMPTAITYSLSVSLVPAISEAAAQGNYSLINRRLYQALRLSIVIGGPCAVLLYVLARPLCDLLWRAPEVGRLLEIMAPFSLFLYVQGPLSAALQGLDRAREAMRNSIIGAVVKTAAIFAFATQPRLGIDGVAIAINIGMVLVTLLHLSSLARTLSLTLALRDYGKTGLALLLMGYIARYAYDAWFAGLSLGGRVFATGALALLVYTVLLVWLRVLGRQDIQRIPWIGDVLAPYFPKR</sequence>
<feature type="transmembrane region" description="Helical" evidence="6">
    <location>
        <begin position="364"/>
        <end position="382"/>
    </location>
</feature>
<evidence type="ECO:0000256" key="1">
    <source>
        <dbReference type="ARBA" id="ARBA00004651"/>
    </source>
</evidence>
<feature type="transmembrane region" description="Helical" evidence="6">
    <location>
        <begin position="394"/>
        <end position="413"/>
    </location>
</feature>
<feature type="transmembrane region" description="Helical" evidence="6">
    <location>
        <begin position="452"/>
        <end position="470"/>
    </location>
</feature>
<dbReference type="Pfam" id="PF01943">
    <property type="entry name" value="Polysacc_synt"/>
    <property type="match status" value="1"/>
</dbReference>
<feature type="transmembrane region" description="Helical" evidence="6">
    <location>
        <begin position="156"/>
        <end position="175"/>
    </location>
</feature>
<evidence type="ECO:0000313" key="8">
    <source>
        <dbReference type="Proteomes" id="UP000637720"/>
    </source>
</evidence>
<proteinExistence type="predicted"/>
<protein>
    <submittedName>
        <fullName evidence="7">Stage V sporulation protein B</fullName>
    </submittedName>
</protein>
<feature type="transmembrane region" description="Helical" evidence="6">
    <location>
        <begin position="91"/>
        <end position="115"/>
    </location>
</feature>
<dbReference type="AlphaFoldDB" id="A0A8J3BDY9"/>
<dbReference type="PANTHER" id="PTHR30250">
    <property type="entry name" value="PST FAMILY PREDICTED COLANIC ACID TRANSPORTER"/>
    <property type="match status" value="1"/>
</dbReference>
<dbReference type="InterPro" id="IPR050833">
    <property type="entry name" value="Poly_Biosynth_Transport"/>
</dbReference>
<gene>
    <name evidence="7" type="primary">spoVB</name>
    <name evidence="7" type="ORF">GCM10007043_14500</name>
</gene>
<reference evidence="7" key="2">
    <citation type="submission" date="2020-09" db="EMBL/GenBank/DDBJ databases">
        <authorList>
            <person name="Sun Q."/>
            <person name="Ohkuma M."/>
        </authorList>
    </citation>
    <scope>NUCLEOTIDE SEQUENCE</scope>
    <source>
        <strain evidence="7">JCM 14719</strain>
    </source>
</reference>
<evidence type="ECO:0000256" key="2">
    <source>
        <dbReference type="ARBA" id="ARBA00022475"/>
    </source>
</evidence>
<feature type="transmembrane region" description="Helical" evidence="6">
    <location>
        <begin position="50"/>
        <end position="70"/>
    </location>
</feature>
<feature type="transmembrane region" description="Helical" evidence="6">
    <location>
        <begin position="326"/>
        <end position="344"/>
    </location>
</feature>
<dbReference type="InterPro" id="IPR002797">
    <property type="entry name" value="Polysacc_synth"/>
</dbReference>